<dbReference type="RefSeq" id="WP_070975823.1">
    <property type="nucleotide sequence ID" value="NZ_JAEUWV010000002.1"/>
</dbReference>
<feature type="region of interest" description="Disordered" evidence="1">
    <location>
        <begin position="58"/>
        <end position="101"/>
    </location>
</feature>
<gene>
    <name evidence="2" type="ORF">JMN37_02445</name>
</gene>
<dbReference type="EMBL" id="JAEUWV010000002">
    <property type="protein sequence ID" value="MCO6393850.1"/>
    <property type="molecule type" value="Genomic_DNA"/>
</dbReference>
<comment type="caution">
    <text evidence="2">The sequence shown here is derived from an EMBL/GenBank/DDBJ whole genome shotgun (WGS) entry which is preliminary data.</text>
</comment>
<evidence type="ECO:0000256" key="1">
    <source>
        <dbReference type="SAM" id="MobiDB-lite"/>
    </source>
</evidence>
<keyword evidence="3" id="KW-1185">Reference proteome</keyword>
<protein>
    <submittedName>
        <fullName evidence="2">Uncharacterized protein</fullName>
    </submittedName>
</protein>
<sequence>MDFSRFAAEYRQRTAMRMENFEKMIAEHHRQMEMMLTEQRRAAALGYKRQPVVIPQGGERLFPFRRPPQGGIASIRTEARPNAPEAPGEMKRAGQPGTLEE</sequence>
<evidence type="ECO:0000313" key="2">
    <source>
        <dbReference type="EMBL" id="MCO6393850.1"/>
    </source>
</evidence>
<evidence type="ECO:0000313" key="3">
    <source>
        <dbReference type="Proteomes" id="UP001205920"/>
    </source>
</evidence>
<dbReference type="AlphaFoldDB" id="A0AAW5HRA0"/>
<accession>A0AAW5HRA0</accession>
<organism evidence="2 3">
    <name type="scientific">Corynebacterium lipophilum</name>
    <dbReference type="NCBI Taxonomy" id="2804918"/>
    <lineage>
        <taxon>Bacteria</taxon>
        <taxon>Bacillati</taxon>
        <taxon>Actinomycetota</taxon>
        <taxon>Actinomycetes</taxon>
        <taxon>Mycobacteriales</taxon>
        <taxon>Corynebacteriaceae</taxon>
        <taxon>Corynebacterium</taxon>
    </lineage>
</organism>
<reference evidence="2 3" key="1">
    <citation type="submission" date="2021-01" db="EMBL/GenBank/DDBJ databases">
        <title>Identification and Characterization of Corynebacterium sp.</title>
        <authorList>
            <person name="Luo Q."/>
            <person name="Qu P."/>
            <person name="Chen Q."/>
        </authorList>
    </citation>
    <scope>NUCLEOTIDE SEQUENCE [LARGE SCALE GENOMIC DNA]</scope>
    <source>
        <strain evidence="2 3">MC-18</strain>
    </source>
</reference>
<dbReference type="Proteomes" id="UP001205920">
    <property type="component" value="Unassembled WGS sequence"/>
</dbReference>
<name>A0AAW5HRA0_9CORY</name>
<proteinExistence type="predicted"/>